<dbReference type="Pfam" id="PF04464">
    <property type="entry name" value="Glyphos_transf"/>
    <property type="match status" value="1"/>
</dbReference>
<evidence type="ECO:0000256" key="1">
    <source>
        <dbReference type="ARBA" id="ARBA00004202"/>
    </source>
</evidence>
<evidence type="ECO:0000256" key="3">
    <source>
        <dbReference type="ARBA" id="ARBA00022475"/>
    </source>
</evidence>
<dbReference type="InterPro" id="IPR043148">
    <property type="entry name" value="TagF_C"/>
</dbReference>
<dbReference type="OrthoDB" id="9790710at2"/>
<dbReference type="Pfam" id="PF00535">
    <property type="entry name" value="Glycos_transf_2"/>
    <property type="match status" value="1"/>
</dbReference>
<accession>A0A4U7BUV8</accession>
<dbReference type="Gene3D" id="3.40.50.11820">
    <property type="match status" value="1"/>
</dbReference>
<evidence type="ECO:0000259" key="7">
    <source>
        <dbReference type="Pfam" id="PF00535"/>
    </source>
</evidence>
<dbReference type="Gene3D" id="3.90.550.10">
    <property type="entry name" value="Spore Coat Polysaccharide Biosynthesis Protein SpsA, Chain A"/>
    <property type="match status" value="1"/>
</dbReference>
<dbReference type="GO" id="GO:0005886">
    <property type="term" value="C:plasma membrane"/>
    <property type="evidence" value="ECO:0007669"/>
    <property type="project" value="UniProtKB-SubCell"/>
</dbReference>
<proteinExistence type="inferred from homology"/>
<evidence type="ECO:0000256" key="6">
    <source>
        <dbReference type="ARBA" id="ARBA00023136"/>
    </source>
</evidence>
<reference evidence="8 9" key="1">
    <citation type="submission" date="2018-05" db="EMBL/GenBank/DDBJ databases">
        <title>Novel Campyloabacter and Helicobacter Species and Strains.</title>
        <authorList>
            <person name="Mannion A.J."/>
            <person name="Shen Z."/>
            <person name="Fox J.G."/>
        </authorList>
    </citation>
    <scope>NUCLEOTIDE SEQUENCE [LARGE SCALE GENOMIC DNA]</scope>
    <source>
        <strain evidence="9">MIT17-670</strain>
    </source>
</reference>
<evidence type="ECO:0000256" key="2">
    <source>
        <dbReference type="ARBA" id="ARBA00010488"/>
    </source>
</evidence>
<feature type="domain" description="Glycosyltransferase 2-like" evidence="7">
    <location>
        <begin position="4"/>
        <end position="141"/>
    </location>
</feature>
<dbReference type="InterPro" id="IPR007554">
    <property type="entry name" value="Glycerophosphate_synth"/>
</dbReference>
<dbReference type="InterPro" id="IPR001173">
    <property type="entry name" value="Glyco_trans_2-like"/>
</dbReference>
<evidence type="ECO:0000256" key="5">
    <source>
        <dbReference type="ARBA" id="ARBA00022944"/>
    </source>
</evidence>
<dbReference type="EMBL" id="NXMA01000007">
    <property type="protein sequence ID" value="TKX32197.1"/>
    <property type="molecule type" value="Genomic_DNA"/>
</dbReference>
<comment type="subcellular location">
    <subcellularLocation>
        <location evidence="1">Cell membrane</location>
        <topology evidence="1">Peripheral membrane protein</topology>
    </subcellularLocation>
</comment>
<dbReference type="PANTHER" id="PTHR37316:SF3">
    <property type="entry name" value="TEICHOIC ACID GLYCEROL-PHOSPHATE TRANSFERASE"/>
    <property type="match status" value="1"/>
</dbReference>
<dbReference type="InterPro" id="IPR029044">
    <property type="entry name" value="Nucleotide-diphossugar_trans"/>
</dbReference>
<sequence>MFFSIVIPAYNSATTIGYTLESIISQSFTDFEIIIVNDGSTDNLTLSICEKFKMINNDKNITIISKENGGLCSARNKGIENAQGEVLIFLDSDDLLPEKTLENYYNIFQSYDVDVVQGKLLNFNAKKQWKSETYEKTISFSHILDYESEDYTQFMSLCINPCNKAIKKKFILENKIFFLNNIMMTEDHYFLNLLNSKNPKVFLLNQYTLMYRRDNPNQSTNIWKPSYLKDILAVQKELNHLLDIKIKDAYYKRFFDYEFKKFIFSPIIGMRQREMSQYCPDVLDILKTIPQEYKDKYLDFKLSNIKTEKELLKALKKIKFKKIFKDGFFFTLKKINKIKNYYIKGLDWLYSKLLGKKRLNFVVFMYNVLSLLIPIKNNKITFAIRPKDKLKFLKEIKEEVLSRNQFAVKTLLAKKIGFFEDLRIVYHLVRSKVIIIDGHYWYLRGVIARKNQIVIQSWHACGLGKKFGLDIFEKNSDEYKEQLKHHSSYSYTLVSSDIAINAYMSAFNLKKEQILTIGNILSDRIINNKKSKEQAYFELGIDTNKKLVLYAPTFREDVGKFTNIGFFQPKIDFEKLSEKFGHEYIFACRIHSNYKDVKLPNSVLNLSQYDEATVLSATEILITDYSSIVFSFLHFKRPIILFAYDLPIYMGQRNMYLDYEKYFPGYIVYNQNQLSQAIEQVDRIFDKEKIQFYWDLHMQYCDGKTAVRLVDFIEKLIKREKL</sequence>
<dbReference type="InterPro" id="IPR051612">
    <property type="entry name" value="Teichoic_Acid_Biosynth"/>
</dbReference>
<keyword evidence="9" id="KW-1185">Reference proteome</keyword>
<keyword evidence="6" id="KW-0472">Membrane</keyword>
<organism evidence="8 9">
    <name type="scientific">Campylobacter aviculae</name>
    <dbReference type="NCBI Taxonomy" id="2510190"/>
    <lineage>
        <taxon>Bacteria</taxon>
        <taxon>Pseudomonadati</taxon>
        <taxon>Campylobacterota</taxon>
        <taxon>Epsilonproteobacteria</taxon>
        <taxon>Campylobacterales</taxon>
        <taxon>Campylobacteraceae</taxon>
        <taxon>Campylobacter</taxon>
    </lineage>
</organism>
<protein>
    <recommendedName>
        <fullName evidence="7">Glycosyltransferase 2-like domain-containing protein</fullName>
    </recommendedName>
</protein>
<dbReference type="PANTHER" id="PTHR37316">
    <property type="entry name" value="TEICHOIC ACID GLYCEROL-PHOSPHATE PRIMASE"/>
    <property type="match status" value="1"/>
</dbReference>
<evidence type="ECO:0000256" key="4">
    <source>
        <dbReference type="ARBA" id="ARBA00022679"/>
    </source>
</evidence>
<evidence type="ECO:0000313" key="9">
    <source>
        <dbReference type="Proteomes" id="UP000310353"/>
    </source>
</evidence>
<dbReference type="Proteomes" id="UP000310353">
    <property type="component" value="Unassembled WGS sequence"/>
</dbReference>
<dbReference type="SUPFAM" id="SSF53756">
    <property type="entry name" value="UDP-Glycosyltransferase/glycogen phosphorylase"/>
    <property type="match status" value="1"/>
</dbReference>
<dbReference type="GO" id="GO:0047355">
    <property type="term" value="F:CDP-glycerol glycerophosphotransferase activity"/>
    <property type="evidence" value="ECO:0007669"/>
    <property type="project" value="InterPro"/>
</dbReference>
<comment type="similarity">
    <text evidence="2">Belongs to the CDP-glycerol glycerophosphotransferase family.</text>
</comment>
<gene>
    <name evidence="8" type="ORF">CQA76_04720</name>
</gene>
<name>A0A4U7BUV8_9BACT</name>
<keyword evidence="5" id="KW-0777">Teichoic acid biosynthesis</keyword>
<dbReference type="SUPFAM" id="SSF53448">
    <property type="entry name" value="Nucleotide-diphospho-sugar transferases"/>
    <property type="match status" value="1"/>
</dbReference>
<keyword evidence="3" id="KW-1003">Cell membrane</keyword>
<keyword evidence="4" id="KW-0808">Transferase</keyword>
<dbReference type="AlphaFoldDB" id="A0A4U7BUV8"/>
<dbReference type="CDD" id="cd00761">
    <property type="entry name" value="Glyco_tranf_GTA_type"/>
    <property type="match status" value="1"/>
</dbReference>
<dbReference type="RefSeq" id="WP_137622294.1">
    <property type="nucleotide sequence ID" value="NZ_NXMA01000007.1"/>
</dbReference>
<comment type="caution">
    <text evidence="8">The sequence shown here is derived from an EMBL/GenBank/DDBJ whole genome shotgun (WGS) entry which is preliminary data.</text>
</comment>
<dbReference type="InterPro" id="IPR043149">
    <property type="entry name" value="TagF_N"/>
</dbReference>
<evidence type="ECO:0000313" key="8">
    <source>
        <dbReference type="EMBL" id="TKX32197.1"/>
    </source>
</evidence>
<dbReference type="GO" id="GO:0019350">
    <property type="term" value="P:teichoic acid biosynthetic process"/>
    <property type="evidence" value="ECO:0007669"/>
    <property type="project" value="UniProtKB-KW"/>
</dbReference>
<dbReference type="Gene3D" id="3.40.50.12580">
    <property type="match status" value="1"/>
</dbReference>